<sequence length="432" mass="47833">MPHSPGSAFGKNAPGLHNCDLHQQKNLAPTEVAKGFGGGQGTRKQAVETGKGSVGPNEVRTASGGGVPVDCTPPPNGTRSRMMQLVRDPTKIVELFDRSFRFDGTQHTAVISAIFRFGDPELTIFPSRIDPAPGCAGLRFQRKRPSPHTPTLNRERFPAHLTRISSRLPSSLESSQPATACSHSVCPCTFHKLVQHAALTVSYANAGDHHVLSAYLLVALLNFCPCRPFTLDMGRFRGMLFRDLQCADTTTRARIAKAAFDATFNYQRSRPAKNPKSDSHSYTPIRLRSNAGHHQNIIQFEGNTCTPQLLPKFDELRMQSGNRDSCRESRIESGKKVRAAQKPGTTKTSFNLKDITALRSFCQVRRAPDAIRKPRQLSRIESGKKVRATQKPGTTKTSFNVKDIRALRSFWQVRRAPDAIREPRQQSRIESG</sequence>
<organism evidence="2 3">
    <name type="scientific">Marchantia polymorpha subsp. ruderalis</name>
    <dbReference type="NCBI Taxonomy" id="1480154"/>
    <lineage>
        <taxon>Eukaryota</taxon>
        <taxon>Viridiplantae</taxon>
        <taxon>Streptophyta</taxon>
        <taxon>Embryophyta</taxon>
        <taxon>Marchantiophyta</taxon>
        <taxon>Marchantiopsida</taxon>
        <taxon>Marchantiidae</taxon>
        <taxon>Marchantiales</taxon>
        <taxon>Marchantiaceae</taxon>
        <taxon>Marchantia</taxon>
    </lineage>
</organism>
<evidence type="ECO:0000256" key="1">
    <source>
        <dbReference type="SAM" id="MobiDB-lite"/>
    </source>
</evidence>
<feature type="region of interest" description="Disordered" evidence="1">
    <location>
        <begin position="321"/>
        <end position="345"/>
    </location>
</feature>
<feature type="compositionally biased region" description="Basic and acidic residues" evidence="1">
    <location>
        <begin position="324"/>
        <end position="335"/>
    </location>
</feature>
<dbReference type="EMBL" id="LVLJ01003307">
    <property type="protein sequence ID" value="OAE21929.1"/>
    <property type="molecule type" value="Genomic_DNA"/>
</dbReference>
<evidence type="ECO:0000313" key="3">
    <source>
        <dbReference type="Proteomes" id="UP000077202"/>
    </source>
</evidence>
<keyword evidence="3" id="KW-1185">Reference proteome</keyword>
<accession>A0A176VLT0</accession>
<feature type="region of interest" description="Disordered" evidence="1">
    <location>
        <begin position="31"/>
        <end position="79"/>
    </location>
</feature>
<dbReference type="AlphaFoldDB" id="A0A176VLT0"/>
<comment type="caution">
    <text evidence="2">The sequence shown here is derived from an EMBL/GenBank/DDBJ whole genome shotgun (WGS) entry which is preliminary data.</text>
</comment>
<reference evidence="2" key="1">
    <citation type="submission" date="2016-03" db="EMBL/GenBank/DDBJ databases">
        <title>Mechanisms controlling the formation of the plant cell surface in tip-growing cells are functionally conserved among land plants.</title>
        <authorList>
            <person name="Honkanen S."/>
            <person name="Jones V.A."/>
            <person name="Morieri G."/>
            <person name="Champion C."/>
            <person name="Hetherington A.J."/>
            <person name="Kelly S."/>
            <person name="Saint-Marcoux D."/>
            <person name="Proust H."/>
            <person name="Prescott H."/>
            <person name="Dolan L."/>
        </authorList>
    </citation>
    <scope>NUCLEOTIDE SEQUENCE [LARGE SCALE GENOMIC DNA]</scope>
    <source>
        <tissue evidence="2">Whole gametophyte</tissue>
    </source>
</reference>
<evidence type="ECO:0000313" key="2">
    <source>
        <dbReference type="EMBL" id="OAE21929.1"/>
    </source>
</evidence>
<dbReference type="Proteomes" id="UP000077202">
    <property type="component" value="Unassembled WGS sequence"/>
</dbReference>
<gene>
    <name evidence="2" type="ORF">AXG93_242s1100</name>
</gene>
<proteinExistence type="predicted"/>
<protein>
    <submittedName>
        <fullName evidence="2">Uncharacterized protein</fullName>
    </submittedName>
</protein>
<name>A0A176VLT0_MARPO</name>